<proteinExistence type="predicted"/>
<evidence type="ECO:0000313" key="1">
    <source>
        <dbReference type="EMBL" id="MEA5358737.1"/>
    </source>
</evidence>
<keyword evidence="2" id="KW-1185">Reference proteome</keyword>
<reference evidence="1 2" key="1">
    <citation type="submission" date="2023-12" db="EMBL/GenBank/DDBJ databases">
        <title>Amycolatopsis sp. V23-08.</title>
        <authorList>
            <person name="Somphong A."/>
        </authorList>
    </citation>
    <scope>NUCLEOTIDE SEQUENCE [LARGE SCALE GENOMIC DNA]</scope>
    <source>
        <strain evidence="1 2">V23-08</strain>
    </source>
</reference>
<organism evidence="1 2">
    <name type="scientific">Amycolatopsis heterodermiae</name>
    <dbReference type="NCBI Taxonomy" id="3110235"/>
    <lineage>
        <taxon>Bacteria</taxon>
        <taxon>Bacillati</taxon>
        <taxon>Actinomycetota</taxon>
        <taxon>Actinomycetes</taxon>
        <taxon>Pseudonocardiales</taxon>
        <taxon>Pseudonocardiaceae</taxon>
        <taxon>Amycolatopsis</taxon>
    </lineage>
</organism>
<dbReference type="EMBL" id="JAYFSI010000001">
    <property type="protein sequence ID" value="MEA5358737.1"/>
    <property type="molecule type" value="Genomic_DNA"/>
</dbReference>
<gene>
    <name evidence="1" type="ORF">VA596_04255</name>
</gene>
<dbReference type="Proteomes" id="UP001304298">
    <property type="component" value="Unassembled WGS sequence"/>
</dbReference>
<protein>
    <submittedName>
        <fullName evidence="1">Uncharacterized protein</fullName>
    </submittedName>
</protein>
<name>A0ABU5QXT1_9PSEU</name>
<comment type="caution">
    <text evidence="1">The sequence shown here is derived from an EMBL/GenBank/DDBJ whole genome shotgun (WGS) entry which is preliminary data.</text>
</comment>
<accession>A0ABU5QXT1</accession>
<sequence>MLDTGPKAGIADVLAWEARGNDVDGRQVFPGDGGQIAEVRGVWESATQDGADMRLVVSAPHDGAAERGLHGLVETAVAGAKRTNPKLVRFSRCLHEDCSFLRLLLEVEKLDRGDIVGVG</sequence>
<evidence type="ECO:0000313" key="2">
    <source>
        <dbReference type="Proteomes" id="UP001304298"/>
    </source>
</evidence>